<dbReference type="GO" id="GO:0009103">
    <property type="term" value="P:lipopolysaccharide biosynthetic process"/>
    <property type="evidence" value="ECO:0007669"/>
    <property type="project" value="TreeGrafter"/>
</dbReference>
<feature type="transmembrane region" description="Helical" evidence="8">
    <location>
        <begin position="47"/>
        <end position="66"/>
    </location>
</feature>
<feature type="transmembrane region" description="Helical" evidence="8">
    <location>
        <begin position="159"/>
        <end position="177"/>
    </location>
</feature>
<keyword evidence="3 9" id="KW-0808">Transferase</keyword>
<comment type="subcellular location">
    <subcellularLocation>
        <location evidence="1">Cell membrane</location>
        <topology evidence="1">Multi-pass membrane protein</topology>
    </subcellularLocation>
</comment>
<evidence type="ECO:0000256" key="3">
    <source>
        <dbReference type="ARBA" id="ARBA00022679"/>
    </source>
</evidence>
<dbReference type="GO" id="GO:0016780">
    <property type="term" value="F:phosphotransferase activity, for other substituted phosphate groups"/>
    <property type="evidence" value="ECO:0007669"/>
    <property type="project" value="InterPro"/>
</dbReference>
<evidence type="ECO:0000256" key="8">
    <source>
        <dbReference type="SAM" id="Phobius"/>
    </source>
</evidence>
<dbReference type="RefSeq" id="WP_075120999.1">
    <property type="nucleotide sequence ID" value="NZ_MSCT01000019.1"/>
</dbReference>
<comment type="cofactor">
    <cofactor evidence="7">
        <name>Mg(2+)</name>
        <dbReference type="ChEBI" id="CHEBI:18420"/>
    </cofactor>
</comment>
<feature type="transmembrane region" description="Helical" evidence="8">
    <location>
        <begin position="72"/>
        <end position="90"/>
    </location>
</feature>
<feature type="transmembrane region" description="Helical" evidence="8">
    <location>
        <begin position="102"/>
        <end position="118"/>
    </location>
</feature>
<dbReference type="GO" id="GO:0005886">
    <property type="term" value="C:plasma membrane"/>
    <property type="evidence" value="ECO:0007669"/>
    <property type="project" value="UniProtKB-SubCell"/>
</dbReference>
<evidence type="ECO:0000256" key="2">
    <source>
        <dbReference type="ARBA" id="ARBA00022475"/>
    </source>
</evidence>
<evidence type="ECO:0000256" key="5">
    <source>
        <dbReference type="ARBA" id="ARBA00022989"/>
    </source>
</evidence>
<dbReference type="GO" id="GO:0046872">
    <property type="term" value="F:metal ion binding"/>
    <property type="evidence" value="ECO:0007669"/>
    <property type="project" value="UniProtKB-KW"/>
</dbReference>
<evidence type="ECO:0000256" key="6">
    <source>
        <dbReference type="ARBA" id="ARBA00023136"/>
    </source>
</evidence>
<dbReference type="GO" id="GO:0044038">
    <property type="term" value="P:cell wall macromolecule biosynthetic process"/>
    <property type="evidence" value="ECO:0007669"/>
    <property type="project" value="TreeGrafter"/>
</dbReference>
<keyword evidence="5 8" id="KW-1133">Transmembrane helix</keyword>
<evidence type="ECO:0000313" key="9">
    <source>
        <dbReference type="EMBL" id="OLF52435.1"/>
    </source>
</evidence>
<dbReference type="PANTHER" id="PTHR22926">
    <property type="entry name" value="PHOSPHO-N-ACETYLMURAMOYL-PENTAPEPTIDE-TRANSFERASE"/>
    <property type="match status" value="1"/>
</dbReference>
<dbReference type="AlphaFoldDB" id="A0A1Q8EKY4"/>
<reference evidence="9 10" key="1">
    <citation type="submission" date="2016-12" db="EMBL/GenBank/DDBJ databases">
        <authorList>
            <person name="Song W.-J."/>
            <person name="Kurnit D.M."/>
        </authorList>
    </citation>
    <scope>NUCLEOTIDE SEQUENCE [LARGE SCALE GENOMIC DNA]</scope>
    <source>
        <strain evidence="9 10">PCL1601</strain>
    </source>
</reference>
<sequence length="340" mass="36884">MGLLWSLPIIAVLSLGVTGAFLRYALTHRLMEIPNARSSHSIPTPRSGGVGIVLTFLIALPLAGTLGVISSSLVWSLSGAGAGIALLGFIDDHRPIAARWRLLGHFAGSLWALFWLGGLPPLEVFGTILDLGWIGHGLAVIYLVWMLNLYNFMDGIDGIASVEAVTSCLGICLIYWVSGYDDLIWPPLLLATCALGFLYWNFPPAKIFMGDIGSGFLGIVLGILSLQAAWKNADFLWVWCILLGVFIVDATFTLLRRFFRGERIYEAHRSHGYQFASRQLGSHVPVTLGVAMINLLWLLPIGLCVALQKLDGALGVIVAYVPLLILALKYRAGASEQRAA</sequence>
<feature type="transmembrane region" description="Helical" evidence="8">
    <location>
        <begin position="312"/>
        <end position="330"/>
    </location>
</feature>
<keyword evidence="7" id="KW-0479">Metal-binding</keyword>
<gene>
    <name evidence="9" type="ORF">BTN82_20870</name>
</gene>
<accession>A0A1Q8EKY4</accession>
<feature type="transmembrane region" description="Helical" evidence="8">
    <location>
        <begin position="212"/>
        <end position="230"/>
    </location>
</feature>
<evidence type="ECO:0000256" key="1">
    <source>
        <dbReference type="ARBA" id="ARBA00004651"/>
    </source>
</evidence>
<keyword evidence="7" id="KW-0460">Magnesium</keyword>
<keyword evidence="2" id="KW-1003">Cell membrane</keyword>
<name>A0A1Q8EKY4_9PSED</name>
<comment type="caution">
    <text evidence="9">The sequence shown here is derived from an EMBL/GenBank/DDBJ whole genome shotgun (WGS) entry which is preliminary data.</text>
</comment>
<keyword evidence="4 8" id="KW-0812">Transmembrane</keyword>
<feature type="binding site" evidence="7">
    <location>
        <position position="211"/>
    </location>
    <ligand>
        <name>Mg(2+)</name>
        <dbReference type="ChEBI" id="CHEBI:18420"/>
    </ligand>
</feature>
<dbReference type="EMBL" id="MSCT01000019">
    <property type="protein sequence ID" value="OLF52435.1"/>
    <property type="molecule type" value="Genomic_DNA"/>
</dbReference>
<feature type="transmembrane region" description="Helical" evidence="8">
    <location>
        <begin position="124"/>
        <end position="147"/>
    </location>
</feature>
<dbReference type="OrthoDB" id="9783652at2"/>
<feature type="transmembrane region" description="Helical" evidence="8">
    <location>
        <begin position="183"/>
        <end position="200"/>
    </location>
</feature>
<protein>
    <submittedName>
        <fullName evidence="9">Glycosyl transferase</fullName>
    </submittedName>
</protein>
<evidence type="ECO:0000256" key="7">
    <source>
        <dbReference type="PIRSR" id="PIRSR600715-1"/>
    </source>
</evidence>
<evidence type="ECO:0000256" key="4">
    <source>
        <dbReference type="ARBA" id="ARBA00022692"/>
    </source>
</evidence>
<feature type="transmembrane region" description="Helical" evidence="8">
    <location>
        <begin position="280"/>
        <end position="300"/>
    </location>
</feature>
<feature type="transmembrane region" description="Helical" evidence="8">
    <location>
        <begin position="236"/>
        <end position="259"/>
    </location>
</feature>
<evidence type="ECO:0000313" key="10">
    <source>
        <dbReference type="Proteomes" id="UP000185578"/>
    </source>
</evidence>
<dbReference type="Proteomes" id="UP000185578">
    <property type="component" value="Unassembled WGS sequence"/>
</dbReference>
<proteinExistence type="predicted"/>
<organism evidence="9 10">
    <name type="scientific">Pseudomonas chlororaphis</name>
    <dbReference type="NCBI Taxonomy" id="587753"/>
    <lineage>
        <taxon>Bacteria</taxon>
        <taxon>Pseudomonadati</taxon>
        <taxon>Pseudomonadota</taxon>
        <taxon>Gammaproteobacteria</taxon>
        <taxon>Pseudomonadales</taxon>
        <taxon>Pseudomonadaceae</taxon>
        <taxon>Pseudomonas</taxon>
    </lineage>
</organism>
<feature type="binding site" evidence="7">
    <location>
        <position position="151"/>
    </location>
    <ligand>
        <name>Mg(2+)</name>
        <dbReference type="ChEBI" id="CHEBI:18420"/>
    </ligand>
</feature>
<dbReference type="PANTHER" id="PTHR22926:SF3">
    <property type="entry name" value="UNDECAPRENYL-PHOSPHATE ALPHA-N-ACETYLGLUCOSAMINYL 1-PHOSPHATE TRANSFERASE"/>
    <property type="match status" value="1"/>
</dbReference>
<feature type="transmembrane region" description="Helical" evidence="8">
    <location>
        <begin position="6"/>
        <end position="26"/>
    </location>
</feature>
<dbReference type="GO" id="GO:0071555">
    <property type="term" value="P:cell wall organization"/>
    <property type="evidence" value="ECO:0007669"/>
    <property type="project" value="TreeGrafter"/>
</dbReference>
<keyword evidence="6 8" id="KW-0472">Membrane</keyword>
<dbReference type="CDD" id="cd06854">
    <property type="entry name" value="GT_WbpL_WbcO_like"/>
    <property type="match status" value="1"/>
</dbReference>
<dbReference type="Pfam" id="PF00953">
    <property type="entry name" value="Glycos_transf_4"/>
    <property type="match status" value="1"/>
</dbReference>
<dbReference type="InterPro" id="IPR000715">
    <property type="entry name" value="Glycosyl_transferase_4"/>
</dbReference>